<dbReference type="Proteomes" id="UP000016931">
    <property type="component" value="Unassembled WGS sequence"/>
</dbReference>
<feature type="compositionally biased region" description="Polar residues" evidence="1">
    <location>
        <begin position="465"/>
        <end position="474"/>
    </location>
</feature>
<gene>
    <name evidence="3" type="ORF">SEPMUDRAFT_116154</name>
</gene>
<organism evidence="3 4">
    <name type="scientific">Sphaerulina musiva (strain SO2202)</name>
    <name type="common">Poplar stem canker fungus</name>
    <name type="synonym">Septoria musiva</name>
    <dbReference type="NCBI Taxonomy" id="692275"/>
    <lineage>
        <taxon>Eukaryota</taxon>
        <taxon>Fungi</taxon>
        <taxon>Dikarya</taxon>
        <taxon>Ascomycota</taxon>
        <taxon>Pezizomycotina</taxon>
        <taxon>Dothideomycetes</taxon>
        <taxon>Dothideomycetidae</taxon>
        <taxon>Mycosphaerellales</taxon>
        <taxon>Mycosphaerellaceae</taxon>
        <taxon>Sphaerulina</taxon>
    </lineage>
</organism>
<keyword evidence="2" id="KW-0472">Membrane</keyword>
<feature type="transmembrane region" description="Helical" evidence="2">
    <location>
        <begin position="341"/>
        <end position="362"/>
    </location>
</feature>
<protein>
    <submittedName>
        <fullName evidence="3">Uncharacterized protein</fullName>
    </submittedName>
</protein>
<keyword evidence="2" id="KW-0812">Transmembrane</keyword>
<dbReference type="EMBL" id="KB456263">
    <property type="protein sequence ID" value="EMF13090.1"/>
    <property type="molecule type" value="Genomic_DNA"/>
</dbReference>
<feature type="compositionally biased region" description="Polar residues" evidence="1">
    <location>
        <begin position="236"/>
        <end position="253"/>
    </location>
</feature>
<dbReference type="GeneID" id="27898370"/>
<name>M3D4F4_SPHMS</name>
<sequence length="618" mass="66373">MQLIPSRTLKKAGPSISGLDISAPLELTQDKKPKPQVIPTKKSSNDNTNTAFPPAETSCKPATLSTSIPPPPPPPPPPQSQKKFGHSLAQPNDHHLSSMLVTAMQFEINDFLHDVQNHGFVLPAHESCITHRLHELEILEHVLSPIAETRDCPGGCNPLTLTYSLPRANCWTKPRGGFIGGDDDGGTASQIMIGYVTVIHTVSMVPITTIGTSVSFVELPTNCVVVDSGVSCSGRTATSSTPMDLTSSLSTVAPPNVAGSSTRSATATVTLTTSSTSSTIPATASSLDESTKSATSLGLSSHSSSSIPASPSMLSTTSLTIPINTSTAFHALQSDSNQTGLALGIAFSILSLFIVAGLLFAWKTNSFPFRRKIQPTEENGVSLKQMNAHGKEERWNDLPAVPIAGLFREGSSTTKEDSMSSLIQKRTGPVVALDFLGNGKDTKRPREDPPLLPQPLYQSPARPNIMSSPASSPLPQHPLKPKQSNSFTQTFEHRYRKHPSTPPPSSPLPPIPGNLDNILDSPSQTPRSHWYWQGQERKKDAAAASGELGASQSRDEGKSSSMYGIAGENAASHWSLEREVGSRSSLEGDEQEDDVWRDEFHRVTGFEHLGLREEEKRK</sequence>
<keyword evidence="4" id="KW-1185">Reference proteome</keyword>
<dbReference type="eggNOG" id="ENOG502RI2E">
    <property type="taxonomic scope" value="Eukaryota"/>
</dbReference>
<feature type="region of interest" description="Disordered" evidence="1">
    <location>
        <begin position="1"/>
        <end position="92"/>
    </location>
</feature>
<dbReference type="HOGENOM" id="CLU_442245_0_0_1"/>
<proteinExistence type="predicted"/>
<keyword evidence="2" id="KW-1133">Transmembrane helix</keyword>
<dbReference type="RefSeq" id="XP_016761211.1">
    <property type="nucleotide sequence ID" value="XM_016901233.1"/>
</dbReference>
<evidence type="ECO:0000313" key="3">
    <source>
        <dbReference type="EMBL" id="EMF13090.1"/>
    </source>
</evidence>
<dbReference type="OrthoDB" id="3649851at2759"/>
<feature type="region of interest" description="Disordered" evidence="1">
    <location>
        <begin position="236"/>
        <end position="264"/>
    </location>
</feature>
<accession>M3D4F4</accession>
<feature type="compositionally biased region" description="Basic and acidic residues" evidence="1">
    <location>
        <begin position="440"/>
        <end position="449"/>
    </location>
</feature>
<feature type="compositionally biased region" description="Polar residues" evidence="1">
    <location>
        <begin position="41"/>
        <end position="51"/>
    </location>
</feature>
<dbReference type="AlphaFoldDB" id="M3D4F4"/>
<feature type="region of interest" description="Disordered" evidence="1">
    <location>
        <begin position="434"/>
        <end position="596"/>
    </location>
</feature>
<feature type="compositionally biased region" description="Pro residues" evidence="1">
    <location>
        <begin position="500"/>
        <end position="512"/>
    </location>
</feature>
<feature type="compositionally biased region" description="Pro residues" evidence="1">
    <location>
        <begin position="68"/>
        <end position="79"/>
    </location>
</feature>
<evidence type="ECO:0000313" key="4">
    <source>
        <dbReference type="Proteomes" id="UP000016931"/>
    </source>
</evidence>
<feature type="compositionally biased region" description="Acidic residues" evidence="1">
    <location>
        <begin position="587"/>
        <end position="596"/>
    </location>
</feature>
<evidence type="ECO:0000256" key="2">
    <source>
        <dbReference type="SAM" id="Phobius"/>
    </source>
</evidence>
<evidence type="ECO:0000256" key="1">
    <source>
        <dbReference type="SAM" id="MobiDB-lite"/>
    </source>
</evidence>
<reference evidence="3 4" key="1">
    <citation type="journal article" date="2012" name="PLoS Pathog.">
        <title>Diverse lifestyles and strategies of plant pathogenesis encoded in the genomes of eighteen Dothideomycetes fungi.</title>
        <authorList>
            <person name="Ohm R.A."/>
            <person name="Feau N."/>
            <person name="Henrissat B."/>
            <person name="Schoch C.L."/>
            <person name="Horwitz B.A."/>
            <person name="Barry K.W."/>
            <person name="Condon B.J."/>
            <person name="Copeland A.C."/>
            <person name="Dhillon B."/>
            <person name="Glaser F."/>
            <person name="Hesse C.N."/>
            <person name="Kosti I."/>
            <person name="LaButti K."/>
            <person name="Lindquist E.A."/>
            <person name="Lucas S."/>
            <person name="Salamov A.A."/>
            <person name="Bradshaw R.E."/>
            <person name="Ciuffetti L."/>
            <person name="Hamelin R.C."/>
            <person name="Kema G.H.J."/>
            <person name="Lawrence C."/>
            <person name="Scott J.A."/>
            <person name="Spatafora J.W."/>
            <person name="Turgeon B.G."/>
            <person name="de Wit P.J.G.M."/>
            <person name="Zhong S."/>
            <person name="Goodwin S.B."/>
            <person name="Grigoriev I.V."/>
        </authorList>
    </citation>
    <scope>NUCLEOTIDE SEQUENCE [LARGE SCALE GENOMIC DNA]</scope>
    <source>
        <strain evidence="3 4">SO2202</strain>
    </source>
</reference>